<dbReference type="Proteomes" id="UP000759537">
    <property type="component" value="Unassembled WGS sequence"/>
</dbReference>
<gene>
    <name evidence="1" type="ORF">DFH94DRAFT_780270</name>
</gene>
<accession>A0A9P5JVL0</accession>
<evidence type="ECO:0000313" key="1">
    <source>
        <dbReference type="EMBL" id="KAF8466813.1"/>
    </source>
</evidence>
<organism evidence="1 2">
    <name type="scientific">Russula ochroleuca</name>
    <dbReference type="NCBI Taxonomy" id="152965"/>
    <lineage>
        <taxon>Eukaryota</taxon>
        <taxon>Fungi</taxon>
        <taxon>Dikarya</taxon>
        <taxon>Basidiomycota</taxon>
        <taxon>Agaricomycotina</taxon>
        <taxon>Agaricomycetes</taxon>
        <taxon>Russulales</taxon>
        <taxon>Russulaceae</taxon>
        <taxon>Russula</taxon>
    </lineage>
</organism>
<evidence type="ECO:0000313" key="2">
    <source>
        <dbReference type="Proteomes" id="UP000759537"/>
    </source>
</evidence>
<dbReference type="AlphaFoldDB" id="A0A9P5JVL0"/>
<proteinExistence type="predicted"/>
<name>A0A9P5JVL0_9AGAM</name>
<reference evidence="1" key="1">
    <citation type="submission" date="2019-10" db="EMBL/GenBank/DDBJ databases">
        <authorList>
            <consortium name="DOE Joint Genome Institute"/>
            <person name="Kuo A."/>
            <person name="Miyauchi S."/>
            <person name="Kiss E."/>
            <person name="Drula E."/>
            <person name="Kohler A."/>
            <person name="Sanchez-Garcia M."/>
            <person name="Andreopoulos B."/>
            <person name="Barry K.W."/>
            <person name="Bonito G."/>
            <person name="Buee M."/>
            <person name="Carver A."/>
            <person name="Chen C."/>
            <person name="Cichocki N."/>
            <person name="Clum A."/>
            <person name="Culley D."/>
            <person name="Crous P.W."/>
            <person name="Fauchery L."/>
            <person name="Girlanda M."/>
            <person name="Hayes R."/>
            <person name="Keri Z."/>
            <person name="LaButti K."/>
            <person name="Lipzen A."/>
            <person name="Lombard V."/>
            <person name="Magnuson J."/>
            <person name="Maillard F."/>
            <person name="Morin E."/>
            <person name="Murat C."/>
            <person name="Nolan M."/>
            <person name="Ohm R."/>
            <person name="Pangilinan J."/>
            <person name="Pereira M."/>
            <person name="Perotto S."/>
            <person name="Peter M."/>
            <person name="Riley R."/>
            <person name="Sitrit Y."/>
            <person name="Stielow B."/>
            <person name="Szollosi G."/>
            <person name="Zifcakova L."/>
            <person name="Stursova M."/>
            <person name="Spatafora J.W."/>
            <person name="Tedersoo L."/>
            <person name="Vaario L.-M."/>
            <person name="Yamada A."/>
            <person name="Yan M."/>
            <person name="Wang P."/>
            <person name="Xu J."/>
            <person name="Bruns T."/>
            <person name="Baldrian P."/>
            <person name="Vilgalys R."/>
            <person name="Henrissat B."/>
            <person name="Grigoriev I.V."/>
            <person name="Hibbett D."/>
            <person name="Nagy L.G."/>
            <person name="Martin F.M."/>
        </authorList>
    </citation>
    <scope>NUCLEOTIDE SEQUENCE</scope>
    <source>
        <strain evidence="1">Prilba</strain>
    </source>
</reference>
<protein>
    <submittedName>
        <fullName evidence="1">Uncharacterized protein</fullName>
    </submittedName>
</protein>
<dbReference type="EMBL" id="WHVB01000039">
    <property type="protein sequence ID" value="KAF8466813.1"/>
    <property type="molecule type" value="Genomic_DNA"/>
</dbReference>
<keyword evidence="2" id="KW-1185">Reference proteome</keyword>
<dbReference type="OrthoDB" id="3253976at2759"/>
<sequence length="262" mass="29234">MASLLRSPKSGSDWGPNELLAYNIDIQFQDAATFFDVNPLPQPAVPSEVLTRLDADDMTNDLNYRFVRYMDLAMDPVLAEESAVDDFAVSLLTMLGYAPRPRMTRTRVDIPITICGVQCHAKTDVCVVDGHDILLLVQEDKERKDPEPQLIAEAIAAFQANNTRRTRVLGQDAIDVKVMPGITLVGSLPTFYKISVAKELAQAVALGHFPATPTIVYAHLPAVPRPARRLSEGMKPLDNRRHILTCYEAFRQFVNWQAFHDS</sequence>
<reference evidence="1" key="2">
    <citation type="journal article" date="2020" name="Nat. Commun.">
        <title>Large-scale genome sequencing of mycorrhizal fungi provides insights into the early evolution of symbiotic traits.</title>
        <authorList>
            <person name="Miyauchi S."/>
            <person name="Kiss E."/>
            <person name="Kuo A."/>
            <person name="Drula E."/>
            <person name="Kohler A."/>
            <person name="Sanchez-Garcia M."/>
            <person name="Morin E."/>
            <person name="Andreopoulos B."/>
            <person name="Barry K.W."/>
            <person name="Bonito G."/>
            <person name="Buee M."/>
            <person name="Carver A."/>
            <person name="Chen C."/>
            <person name="Cichocki N."/>
            <person name="Clum A."/>
            <person name="Culley D."/>
            <person name="Crous P.W."/>
            <person name="Fauchery L."/>
            <person name="Girlanda M."/>
            <person name="Hayes R.D."/>
            <person name="Keri Z."/>
            <person name="LaButti K."/>
            <person name="Lipzen A."/>
            <person name="Lombard V."/>
            <person name="Magnuson J."/>
            <person name="Maillard F."/>
            <person name="Murat C."/>
            <person name="Nolan M."/>
            <person name="Ohm R.A."/>
            <person name="Pangilinan J."/>
            <person name="Pereira M.F."/>
            <person name="Perotto S."/>
            <person name="Peter M."/>
            <person name="Pfister S."/>
            <person name="Riley R."/>
            <person name="Sitrit Y."/>
            <person name="Stielow J.B."/>
            <person name="Szollosi G."/>
            <person name="Zifcakova L."/>
            <person name="Stursova M."/>
            <person name="Spatafora J.W."/>
            <person name="Tedersoo L."/>
            <person name="Vaario L.M."/>
            <person name="Yamada A."/>
            <person name="Yan M."/>
            <person name="Wang P."/>
            <person name="Xu J."/>
            <person name="Bruns T."/>
            <person name="Baldrian P."/>
            <person name="Vilgalys R."/>
            <person name="Dunand C."/>
            <person name="Henrissat B."/>
            <person name="Grigoriev I.V."/>
            <person name="Hibbett D."/>
            <person name="Nagy L.G."/>
            <person name="Martin F.M."/>
        </authorList>
    </citation>
    <scope>NUCLEOTIDE SEQUENCE</scope>
    <source>
        <strain evidence="1">Prilba</strain>
    </source>
</reference>
<comment type="caution">
    <text evidence="1">The sequence shown here is derived from an EMBL/GenBank/DDBJ whole genome shotgun (WGS) entry which is preliminary data.</text>
</comment>